<feature type="transmembrane region" description="Helical" evidence="1">
    <location>
        <begin position="41"/>
        <end position="60"/>
    </location>
</feature>
<gene>
    <name evidence="2" type="ORF">OGZ50_10705</name>
</gene>
<sequence length="75" mass="8469">MTRIDYKFILMLLIDALYFSGTIVYIGIINDQNYLNYFQTFLVILSFCIITILGFILYTLTGASIPNGIEGSGDE</sequence>
<keyword evidence="1" id="KW-0472">Membrane</keyword>
<evidence type="ECO:0000313" key="2">
    <source>
        <dbReference type="EMBL" id="MDG4977203.1"/>
    </source>
</evidence>
<reference evidence="2" key="2">
    <citation type="journal article" date="2023" name="Food Microbiol.">
        <title>Evaluation of the fermentation potential of lactic acid bacteria isolated from herbs, fruits and vegetables as starter cultures in nut-based milk alternatives.</title>
        <authorList>
            <person name="Huang W."/>
            <person name="Dong A."/>
            <person name="Pham H.T."/>
            <person name="Zhou C."/>
            <person name="Huo Z."/>
            <person name="Watjen A.P."/>
            <person name="Prakash S."/>
            <person name="Bang-Berthelsen C.H."/>
            <person name="Turner M.S."/>
        </authorList>
    </citation>
    <scope>NUCLEOTIDE SEQUENCE</scope>
    <source>
        <strain evidence="2">54</strain>
    </source>
</reference>
<dbReference type="Proteomes" id="UP001152598">
    <property type="component" value="Unassembled WGS sequence"/>
</dbReference>
<keyword evidence="1" id="KW-1133">Transmembrane helix</keyword>
<dbReference type="AlphaFoldDB" id="A0AAP3Z2I8"/>
<dbReference type="RefSeq" id="WP_139918122.1">
    <property type="nucleotide sequence ID" value="NZ_JAOWLT010000006.1"/>
</dbReference>
<name>A0AAP3Z2I8_9LACT</name>
<protein>
    <submittedName>
        <fullName evidence="2">Uncharacterized protein</fullName>
    </submittedName>
</protein>
<evidence type="ECO:0000313" key="3">
    <source>
        <dbReference type="Proteomes" id="UP001152598"/>
    </source>
</evidence>
<dbReference type="EMBL" id="JAOWLV010000006">
    <property type="protein sequence ID" value="MDG4977203.1"/>
    <property type="molecule type" value="Genomic_DNA"/>
</dbReference>
<comment type="caution">
    <text evidence="2">The sequence shown here is derived from an EMBL/GenBank/DDBJ whole genome shotgun (WGS) entry which is preliminary data.</text>
</comment>
<evidence type="ECO:0000256" key="1">
    <source>
        <dbReference type="SAM" id="Phobius"/>
    </source>
</evidence>
<accession>A0AAP3Z2I8</accession>
<keyword evidence="1" id="KW-0812">Transmembrane</keyword>
<organism evidence="2 3">
    <name type="scientific">Lactococcus lactis</name>
    <dbReference type="NCBI Taxonomy" id="1358"/>
    <lineage>
        <taxon>Bacteria</taxon>
        <taxon>Bacillati</taxon>
        <taxon>Bacillota</taxon>
        <taxon>Bacilli</taxon>
        <taxon>Lactobacillales</taxon>
        <taxon>Streptococcaceae</taxon>
        <taxon>Lactococcus</taxon>
    </lineage>
</organism>
<feature type="transmembrane region" description="Helical" evidence="1">
    <location>
        <begin position="9"/>
        <end position="29"/>
    </location>
</feature>
<proteinExistence type="predicted"/>
<reference evidence="2" key="1">
    <citation type="submission" date="2022-10" db="EMBL/GenBank/DDBJ databases">
        <authorList>
            <person name="Turner M.S."/>
            <person name="Huang W."/>
        </authorList>
    </citation>
    <scope>NUCLEOTIDE SEQUENCE</scope>
    <source>
        <strain evidence="2">54</strain>
    </source>
</reference>